<keyword evidence="2" id="KW-1185">Reference proteome</keyword>
<evidence type="ECO:0000313" key="2">
    <source>
        <dbReference type="Proteomes" id="UP001054821"/>
    </source>
</evidence>
<comment type="caution">
    <text evidence="1">The sequence shown here is derived from an EMBL/GenBank/DDBJ whole genome shotgun (WGS) entry which is preliminary data.</text>
</comment>
<organism evidence="1 2">
    <name type="scientific">Prunus dulcis</name>
    <name type="common">Almond</name>
    <name type="synonym">Amygdalus dulcis</name>
    <dbReference type="NCBI Taxonomy" id="3755"/>
    <lineage>
        <taxon>Eukaryota</taxon>
        <taxon>Viridiplantae</taxon>
        <taxon>Streptophyta</taxon>
        <taxon>Embryophyta</taxon>
        <taxon>Tracheophyta</taxon>
        <taxon>Spermatophyta</taxon>
        <taxon>Magnoliopsida</taxon>
        <taxon>eudicotyledons</taxon>
        <taxon>Gunneridae</taxon>
        <taxon>Pentapetalae</taxon>
        <taxon>rosids</taxon>
        <taxon>fabids</taxon>
        <taxon>Rosales</taxon>
        <taxon>Rosaceae</taxon>
        <taxon>Amygdaloideae</taxon>
        <taxon>Amygdaleae</taxon>
        <taxon>Prunus</taxon>
    </lineage>
</organism>
<proteinExistence type="predicted"/>
<evidence type="ECO:0000313" key="1">
    <source>
        <dbReference type="EMBL" id="KAI5322599.1"/>
    </source>
</evidence>
<dbReference type="AlphaFoldDB" id="A0AAD4YVC8"/>
<protein>
    <submittedName>
        <fullName evidence="1">Uncharacterized protein</fullName>
    </submittedName>
</protein>
<name>A0AAD4YVC8_PRUDU</name>
<sequence>MALANGSSQVDPSQASVAVQLAEVRRNESAGEITPELPLRDEYENFHFELTDTEMPLAHASVFVHWRMQYLFNCLPNLDT</sequence>
<dbReference type="Proteomes" id="UP001054821">
    <property type="component" value="Chromosome 6"/>
</dbReference>
<gene>
    <name evidence="1" type="ORF">L3X38_031671</name>
</gene>
<reference evidence="1 2" key="1">
    <citation type="journal article" date="2022" name="G3 (Bethesda)">
        <title>Whole-genome sequence and methylome profiling of the almond [Prunus dulcis (Mill.) D.A. Webb] cultivar 'Nonpareil'.</title>
        <authorList>
            <person name="D'Amico-Willman K.M."/>
            <person name="Ouma W.Z."/>
            <person name="Meulia T."/>
            <person name="Sideli G.M."/>
            <person name="Gradziel T.M."/>
            <person name="Fresnedo-Ramirez J."/>
        </authorList>
    </citation>
    <scope>NUCLEOTIDE SEQUENCE [LARGE SCALE GENOMIC DNA]</scope>
    <source>
        <strain evidence="1">Clone GOH B32 T37-40</strain>
    </source>
</reference>
<accession>A0AAD4YVC8</accession>
<dbReference type="EMBL" id="JAJFAZ020000006">
    <property type="protein sequence ID" value="KAI5322599.1"/>
    <property type="molecule type" value="Genomic_DNA"/>
</dbReference>